<feature type="transmembrane region" description="Helical" evidence="1">
    <location>
        <begin position="117"/>
        <end position="137"/>
    </location>
</feature>
<keyword evidence="1" id="KW-1133">Transmembrane helix</keyword>
<sequence length="382" mass="44694">MFKKTWQRLLKWKKKDFPIMICSMISVLCIWFYLLSSKKLYHICKYDDANYYWNWIDNLLSLKLNGFTPKKSTFFQAHDFRINDGSLKNSKRQEILPLVPLLLSIIEFLLFKNRMAASILFILVTSLSSTYLFNRFLKIYKIGNTKYSNLVYSNLLSFYPMRYLAYKSIVNSESLFLSFLFIMLISIKIESYKVLYSALFLSCLSNEHGFIVCLALLSYFCYIDSPVIRNNIIIVSIASFLVIGLVNLFIGNGFFGYFYSKYILSGHFSPFPFTPLFFSAATITTLNDFHGQYMYFLYGFIGILFLYKKSLILTFLAAVEMVYISLIWDGSIYRVGIPFEILIFIGFEEIINDHRIKKIIPIFCAIIAFISLYYAARNIKYS</sequence>
<feature type="transmembrane region" description="Helical" evidence="1">
    <location>
        <begin position="195"/>
        <end position="220"/>
    </location>
</feature>
<feature type="transmembrane region" description="Helical" evidence="1">
    <location>
        <begin position="331"/>
        <end position="347"/>
    </location>
</feature>
<feature type="transmembrane region" description="Helical" evidence="1">
    <location>
        <begin position="232"/>
        <end position="250"/>
    </location>
</feature>
<gene>
    <name evidence="2" type="ORF">TRFO_41661</name>
</gene>
<evidence type="ECO:0000313" key="2">
    <source>
        <dbReference type="EMBL" id="OHT16676.1"/>
    </source>
</evidence>
<dbReference type="VEuPathDB" id="TrichDB:TRFO_41661"/>
<organism evidence="2 3">
    <name type="scientific">Tritrichomonas foetus</name>
    <dbReference type="NCBI Taxonomy" id="1144522"/>
    <lineage>
        <taxon>Eukaryota</taxon>
        <taxon>Metamonada</taxon>
        <taxon>Parabasalia</taxon>
        <taxon>Tritrichomonadida</taxon>
        <taxon>Tritrichomonadidae</taxon>
        <taxon>Tritrichomonas</taxon>
    </lineage>
</organism>
<evidence type="ECO:0000313" key="3">
    <source>
        <dbReference type="Proteomes" id="UP000179807"/>
    </source>
</evidence>
<comment type="caution">
    <text evidence="2">The sequence shown here is derived from an EMBL/GenBank/DDBJ whole genome shotgun (WGS) entry which is preliminary data.</text>
</comment>
<dbReference type="Proteomes" id="UP000179807">
    <property type="component" value="Unassembled WGS sequence"/>
</dbReference>
<dbReference type="GeneID" id="94848614"/>
<accession>A0A1J4L3X6</accession>
<keyword evidence="1" id="KW-0472">Membrane</keyword>
<dbReference type="RefSeq" id="XP_068369812.1">
    <property type="nucleotide sequence ID" value="XM_068513910.1"/>
</dbReference>
<dbReference type="EMBL" id="MLAK01000084">
    <property type="protein sequence ID" value="OHT16676.1"/>
    <property type="molecule type" value="Genomic_DNA"/>
</dbReference>
<feature type="transmembrane region" description="Helical" evidence="1">
    <location>
        <begin position="17"/>
        <end position="35"/>
    </location>
</feature>
<feature type="transmembrane region" description="Helical" evidence="1">
    <location>
        <begin position="295"/>
        <end position="319"/>
    </location>
</feature>
<evidence type="ECO:0000256" key="1">
    <source>
        <dbReference type="SAM" id="Phobius"/>
    </source>
</evidence>
<dbReference type="AlphaFoldDB" id="A0A1J4L3X6"/>
<feature type="transmembrane region" description="Helical" evidence="1">
    <location>
        <begin position="262"/>
        <end position="283"/>
    </location>
</feature>
<proteinExistence type="predicted"/>
<keyword evidence="3" id="KW-1185">Reference proteome</keyword>
<protein>
    <submittedName>
        <fullName evidence="2">Uncharacterized protein</fullName>
    </submittedName>
</protein>
<name>A0A1J4L3X6_9EUKA</name>
<keyword evidence="1" id="KW-0812">Transmembrane</keyword>
<feature type="transmembrane region" description="Helical" evidence="1">
    <location>
        <begin position="169"/>
        <end position="189"/>
    </location>
</feature>
<feature type="transmembrane region" description="Helical" evidence="1">
    <location>
        <begin position="359"/>
        <end position="376"/>
    </location>
</feature>
<reference evidence="2" key="1">
    <citation type="submission" date="2016-10" db="EMBL/GenBank/DDBJ databases">
        <authorList>
            <person name="Benchimol M."/>
            <person name="Almeida L.G."/>
            <person name="Vasconcelos A.T."/>
            <person name="Perreira-Neves A."/>
            <person name="Rosa I.A."/>
            <person name="Tasca T."/>
            <person name="Bogo M.R."/>
            <person name="de Souza W."/>
        </authorList>
    </citation>
    <scope>NUCLEOTIDE SEQUENCE [LARGE SCALE GENOMIC DNA]</scope>
    <source>
        <strain evidence="2">K</strain>
    </source>
</reference>